<dbReference type="AlphaFoldDB" id="A0A7X5QUN8"/>
<dbReference type="EMBL" id="JAAQTL010000001">
    <property type="protein sequence ID" value="NID15746.1"/>
    <property type="molecule type" value="Genomic_DNA"/>
</dbReference>
<organism evidence="2 3">
    <name type="scientific">Luteibacter yeojuensis</name>
    <dbReference type="NCBI Taxonomy" id="345309"/>
    <lineage>
        <taxon>Bacteria</taxon>
        <taxon>Pseudomonadati</taxon>
        <taxon>Pseudomonadota</taxon>
        <taxon>Gammaproteobacteria</taxon>
        <taxon>Lysobacterales</taxon>
        <taxon>Rhodanobacteraceae</taxon>
        <taxon>Luteibacter</taxon>
    </lineage>
</organism>
<name>A0A7X5QUN8_9GAMM</name>
<dbReference type="Proteomes" id="UP000518878">
    <property type="component" value="Unassembled WGS sequence"/>
</dbReference>
<proteinExistence type="predicted"/>
<feature type="region of interest" description="Disordered" evidence="1">
    <location>
        <begin position="1"/>
        <end position="24"/>
    </location>
</feature>
<keyword evidence="3" id="KW-1185">Reference proteome</keyword>
<evidence type="ECO:0000313" key="2">
    <source>
        <dbReference type="EMBL" id="NID15746.1"/>
    </source>
</evidence>
<feature type="compositionally biased region" description="Basic and acidic residues" evidence="1">
    <location>
        <begin position="87"/>
        <end position="103"/>
    </location>
</feature>
<feature type="region of interest" description="Disordered" evidence="1">
    <location>
        <begin position="60"/>
        <end position="103"/>
    </location>
</feature>
<evidence type="ECO:0000256" key="1">
    <source>
        <dbReference type="SAM" id="MobiDB-lite"/>
    </source>
</evidence>
<accession>A0A7X5QUN8</accession>
<comment type="caution">
    <text evidence="2">The sequence shown here is derived from an EMBL/GenBank/DDBJ whole genome shotgun (WGS) entry which is preliminary data.</text>
</comment>
<dbReference type="RefSeq" id="WP_166699447.1">
    <property type="nucleotide sequence ID" value="NZ_JAAQTL010000001.1"/>
</dbReference>
<reference evidence="2 3" key="1">
    <citation type="journal article" date="2006" name="Int. J. Syst. Evol. Microbiol.">
        <title>Dyella yeojuensis sp. nov., isolated from greenhouse soil in Korea.</title>
        <authorList>
            <person name="Kim B.Y."/>
            <person name="Weon H.Y."/>
            <person name="Lee K.H."/>
            <person name="Seok S.J."/>
            <person name="Kwon S.W."/>
            <person name="Go S.J."/>
            <person name="Stackebrandt E."/>
        </authorList>
    </citation>
    <scope>NUCLEOTIDE SEQUENCE [LARGE SCALE GENOMIC DNA]</scope>
    <source>
        <strain evidence="2 3">DSM 17673</strain>
    </source>
</reference>
<evidence type="ECO:0000313" key="3">
    <source>
        <dbReference type="Proteomes" id="UP000518878"/>
    </source>
</evidence>
<sequence length="103" mass="11653">MNAFATKPAPFPVSRQNTGDRRMGSVNIINKGIFRSRKKTNATRADARRHISIAGREAPKEVDPGMNEVRLRGKKNFPPHPLRAKKMPVEDDRHRLKLAEGDQ</sequence>
<feature type="compositionally biased region" description="Basic residues" evidence="1">
    <location>
        <begin position="72"/>
        <end position="86"/>
    </location>
</feature>
<protein>
    <submittedName>
        <fullName evidence="2">Uncharacterized protein</fullName>
    </submittedName>
</protein>
<gene>
    <name evidence="2" type="ORF">HBF32_09790</name>
</gene>